<keyword evidence="4" id="KW-1185">Reference proteome</keyword>
<sequence length="312" mass="32576">MSLDRTEWSRSTLTSAVLDDLLNNTLDPGYRAAATAPKRPHWWDRPAVVIVCLSLGLLLAVSYQQSHLSAPARDTARKDLITRIHSLQAAGSSLDARARTLASDVAGLRDQQLSPSDNSALRQLEVTSGSVQVKGPGLRVTLAEPATPQASAGQGRPGTGSKNETAVIKDRDVRSVVNQLWASGAEAIAVNGIRITATSAIRFAGESILVDFQTINSPYVIEAIGDRNALDLGFADSAAARALKTTQAVYGIGFTFDTKSSLTLPSVTVGQQSYATSGASSVAPSRSSSGPSDGSTARTSSSPTPTASESPR</sequence>
<feature type="compositionally biased region" description="Low complexity" evidence="2">
    <location>
        <begin position="276"/>
        <end position="312"/>
    </location>
</feature>
<dbReference type="Proteomes" id="UP001056336">
    <property type="component" value="Chromosome"/>
</dbReference>
<feature type="region of interest" description="Disordered" evidence="2">
    <location>
        <begin position="275"/>
        <end position="312"/>
    </location>
</feature>
<comment type="similarity">
    <text evidence="1">Belongs to the UPF0749 family.</text>
</comment>
<dbReference type="EMBL" id="CP097332">
    <property type="protein sequence ID" value="UQX90131.1"/>
    <property type="molecule type" value="Genomic_DNA"/>
</dbReference>
<organism evidence="3 4">
    <name type="scientific">Jatrophihabitans telluris</name>
    <dbReference type="NCBI Taxonomy" id="2038343"/>
    <lineage>
        <taxon>Bacteria</taxon>
        <taxon>Bacillati</taxon>
        <taxon>Actinomycetota</taxon>
        <taxon>Actinomycetes</taxon>
        <taxon>Jatrophihabitantales</taxon>
        <taxon>Jatrophihabitantaceae</taxon>
        <taxon>Jatrophihabitans</taxon>
    </lineage>
</organism>
<evidence type="ECO:0000313" key="3">
    <source>
        <dbReference type="EMBL" id="UQX90131.1"/>
    </source>
</evidence>
<dbReference type="RefSeq" id="WP_249774027.1">
    <property type="nucleotide sequence ID" value="NZ_CP097332.1"/>
</dbReference>
<dbReference type="PANTHER" id="PTHR37313:SF1">
    <property type="entry name" value="UPF0749 PROTEIN RV1823"/>
    <property type="match status" value="1"/>
</dbReference>
<evidence type="ECO:0000256" key="2">
    <source>
        <dbReference type="SAM" id="MobiDB-lite"/>
    </source>
</evidence>
<dbReference type="Gene3D" id="3.30.70.1880">
    <property type="entry name" value="Protein of unknown function DUF881"/>
    <property type="match status" value="1"/>
</dbReference>
<evidence type="ECO:0000256" key="1">
    <source>
        <dbReference type="ARBA" id="ARBA00009108"/>
    </source>
</evidence>
<dbReference type="Pfam" id="PF05949">
    <property type="entry name" value="DUF881"/>
    <property type="match status" value="1"/>
</dbReference>
<dbReference type="PANTHER" id="PTHR37313">
    <property type="entry name" value="UPF0749 PROTEIN RV1825"/>
    <property type="match status" value="1"/>
</dbReference>
<gene>
    <name evidence="3" type="ORF">M6D93_09065</name>
</gene>
<proteinExistence type="inferred from homology"/>
<reference evidence="3" key="2">
    <citation type="submission" date="2022-05" db="EMBL/GenBank/DDBJ databases">
        <authorList>
            <person name="Kim J.-S."/>
            <person name="Lee K."/>
            <person name="Suh M."/>
            <person name="Eom M."/>
            <person name="Kim J.-S."/>
            <person name="Kim D.-S."/>
            <person name="Ko S.-H."/>
            <person name="Shin Y."/>
            <person name="Lee J.-S."/>
        </authorList>
    </citation>
    <scope>NUCLEOTIDE SEQUENCE</scope>
    <source>
        <strain evidence="3">N237</strain>
    </source>
</reference>
<name>A0ABY4R2I6_9ACTN</name>
<evidence type="ECO:0000313" key="4">
    <source>
        <dbReference type="Proteomes" id="UP001056336"/>
    </source>
</evidence>
<protein>
    <submittedName>
        <fullName evidence="3">DUF881 domain-containing protein</fullName>
    </submittedName>
</protein>
<reference evidence="3" key="1">
    <citation type="journal article" date="2018" name="Int. J. Syst. Evol. Microbiol.">
        <title>Jatrophihabitans telluris sp. nov., isolated from sediment soil of lava forest wetlands and the emended description of the genus Jatrophihabitans.</title>
        <authorList>
            <person name="Lee K.C."/>
            <person name="Suh M.K."/>
            <person name="Eom M.K."/>
            <person name="Kim K.K."/>
            <person name="Kim J.S."/>
            <person name="Kim D.S."/>
            <person name="Ko S.H."/>
            <person name="Shin Y.K."/>
            <person name="Lee J.S."/>
        </authorList>
    </citation>
    <scope>NUCLEOTIDE SEQUENCE</scope>
    <source>
        <strain evidence="3">N237</strain>
    </source>
</reference>
<dbReference type="InterPro" id="IPR010273">
    <property type="entry name" value="DUF881"/>
</dbReference>
<accession>A0ABY4R2I6</accession>
<feature type="region of interest" description="Disordered" evidence="2">
    <location>
        <begin position="143"/>
        <end position="164"/>
    </location>
</feature>